<reference evidence="2 3" key="1">
    <citation type="submission" date="2019-09" db="EMBL/GenBank/DDBJ databases">
        <title>The hologenome of the rock-dwelling lichen Lasallia pustulata.</title>
        <authorList>
            <person name="Greshake Tzovaras B."/>
            <person name="Segers F."/>
            <person name="Bicker A."/>
            <person name="Dal Grande F."/>
            <person name="Otte J."/>
            <person name="Hankeln T."/>
            <person name="Schmitt I."/>
            <person name="Ebersberger I."/>
        </authorList>
    </citation>
    <scope>NUCLEOTIDE SEQUENCE [LARGE SCALE GENOMIC DNA]</scope>
    <source>
        <strain evidence="2">A1-1</strain>
    </source>
</reference>
<organism evidence="2 3">
    <name type="scientific">Lasallia pustulata</name>
    <dbReference type="NCBI Taxonomy" id="136370"/>
    <lineage>
        <taxon>Eukaryota</taxon>
        <taxon>Fungi</taxon>
        <taxon>Dikarya</taxon>
        <taxon>Ascomycota</taxon>
        <taxon>Pezizomycotina</taxon>
        <taxon>Lecanoromycetes</taxon>
        <taxon>OSLEUM clade</taxon>
        <taxon>Umbilicariomycetidae</taxon>
        <taxon>Umbilicariales</taxon>
        <taxon>Umbilicariaceae</taxon>
        <taxon>Lasallia</taxon>
    </lineage>
</organism>
<dbReference type="Proteomes" id="UP000324767">
    <property type="component" value="Unassembled WGS sequence"/>
</dbReference>
<dbReference type="AlphaFoldDB" id="A0A5M8PQ89"/>
<evidence type="ECO:0000313" key="3">
    <source>
        <dbReference type="Proteomes" id="UP000324767"/>
    </source>
</evidence>
<keyword evidence="1" id="KW-0812">Transmembrane</keyword>
<dbReference type="EMBL" id="VXIT01000008">
    <property type="protein sequence ID" value="KAA6411080.1"/>
    <property type="molecule type" value="Genomic_DNA"/>
</dbReference>
<feature type="transmembrane region" description="Helical" evidence="1">
    <location>
        <begin position="21"/>
        <end position="41"/>
    </location>
</feature>
<keyword evidence="1" id="KW-0472">Membrane</keyword>
<evidence type="ECO:0000256" key="1">
    <source>
        <dbReference type="SAM" id="Phobius"/>
    </source>
</evidence>
<proteinExistence type="predicted"/>
<name>A0A5M8PQ89_9LECA</name>
<comment type="caution">
    <text evidence="2">The sequence shown here is derived from an EMBL/GenBank/DDBJ whole genome shotgun (WGS) entry which is preliminary data.</text>
</comment>
<evidence type="ECO:0000313" key="2">
    <source>
        <dbReference type="EMBL" id="KAA6411080.1"/>
    </source>
</evidence>
<sequence>MHFQFAISDPFRLFYLSLSRCAILHSVSFLVQFFAVAPTYLCFTIELIQRRLLSGVFLLISAVLPWHSDFQAFRRLGYMGPGKKAFITSMADGSTLYFHYF</sequence>
<protein>
    <submittedName>
        <fullName evidence="2">Uncharacterized protein</fullName>
    </submittedName>
</protein>
<accession>A0A5M8PQ89</accession>
<gene>
    <name evidence="2" type="ORF">FRX48_05391</name>
</gene>
<feature type="transmembrane region" description="Helical" evidence="1">
    <location>
        <begin position="47"/>
        <end position="66"/>
    </location>
</feature>
<keyword evidence="1" id="KW-1133">Transmembrane helix</keyword>